<evidence type="ECO:0000313" key="4">
    <source>
        <dbReference type="Proteomes" id="UP000326939"/>
    </source>
</evidence>
<organism evidence="3 4">
    <name type="scientific">Salix brachista</name>
    <dbReference type="NCBI Taxonomy" id="2182728"/>
    <lineage>
        <taxon>Eukaryota</taxon>
        <taxon>Viridiplantae</taxon>
        <taxon>Streptophyta</taxon>
        <taxon>Embryophyta</taxon>
        <taxon>Tracheophyta</taxon>
        <taxon>Spermatophyta</taxon>
        <taxon>Magnoliopsida</taxon>
        <taxon>eudicotyledons</taxon>
        <taxon>Gunneridae</taxon>
        <taxon>Pentapetalae</taxon>
        <taxon>rosids</taxon>
        <taxon>fabids</taxon>
        <taxon>Malpighiales</taxon>
        <taxon>Salicaceae</taxon>
        <taxon>Saliceae</taxon>
        <taxon>Salix</taxon>
    </lineage>
</organism>
<accession>A0A5N5KH82</accession>
<feature type="compositionally biased region" description="Basic and acidic residues" evidence="1">
    <location>
        <begin position="367"/>
        <end position="387"/>
    </location>
</feature>
<feature type="compositionally biased region" description="Polar residues" evidence="1">
    <location>
        <begin position="340"/>
        <end position="356"/>
    </location>
</feature>
<evidence type="ECO:0000259" key="2">
    <source>
        <dbReference type="Pfam" id="PF14111"/>
    </source>
</evidence>
<dbReference type="PANTHER" id="PTHR31286">
    <property type="entry name" value="GLYCINE-RICH CELL WALL STRUCTURAL PROTEIN 1.8-LIKE"/>
    <property type="match status" value="1"/>
</dbReference>
<sequence length="516" mass="57625">MESLKPKNPTPTGTKNTNLNLPQKTHPNIKRNHDTGNQRAKDKDKQAAHSSLQASSWVDRVRVTDSSTRFSLKKIPKQPQGGRLTIPEELMSENSSQWTRCLVGFFPGSRPPYHMVNSMAKRVWQHLGLEHTMTTGEGFYLFRLRDEEAVQEVLDRGPWMFGGKSLVLQQWHPHFKFDKNQITTIPVWLRLRGLPFSLWTKAGLSLVASMVGRPLSCDESTFSCKRLEYARVCVEVDAAHPFVHNFELVIPQSSGTVKVDVEYEWKPSRCKTCKVYGHCCKEVEPQTVAAEGIIPTAAALVRPQVTTTEGQESFAELDNLQNSNSHNPPDHTTELDKLPNSHNPTDHTATQPTQPSHLKKPNSQDTTTRHTTTDDQHTQIPLKDKQHGPTATKSNPQPRGDSQNITTEGTMHAELDATTVTKGKGHAQDTLVGKKATKSHENSQGFLERTNSKMDSIQSQSQGTICSASTSYTADPSSSMDADQGHKLSQQDRTNKEPPPVKKKKGGRKKREVRDL</sequence>
<feature type="compositionally biased region" description="Low complexity" evidence="1">
    <location>
        <begin position="1"/>
        <end position="22"/>
    </location>
</feature>
<feature type="compositionally biased region" description="Basic and acidic residues" evidence="1">
    <location>
        <begin position="328"/>
        <end position="339"/>
    </location>
</feature>
<gene>
    <name evidence="3" type="ORF">DKX38_019755</name>
</gene>
<feature type="region of interest" description="Disordered" evidence="1">
    <location>
        <begin position="418"/>
        <end position="516"/>
    </location>
</feature>
<feature type="compositionally biased region" description="Polar residues" evidence="1">
    <location>
        <begin position="389"/>
        <end position="406"/>
    </location>
</feature>
<dbReference type="AlphaFoldDB" id="A0A5N5KH82"/>
<dbReference type="EMBL" id="VDCV01000013">
    <property type="protein sequence ID" value="KAB5529674.1"/>
    <property type="molecule type" value="Genomic_DNA"/>
</dbReference>
<evidence type="ECO:0000256" key="1">
    <source>
        <dbReference type="SAM" id="MobiDB-lite"/>
    </source>
</evidence>
<dbReference type="Proteomes" id="UP000326939">
    <property type="component" value="Chromosome 13"/>
</dbReference>
<dbReference type="PANTHER" id="PTHR31286:SF99">
    <property type="entry name" value="DUF4283 DOMAIN-CONTAINING PROTEIN"/>
    <property type="match status" value="1"/>
</dbReference>
<name>A0A5N5KH82_9ROSI</name>
<proteinExistence type="predicted"/>
<dbReference type="InterPro" id="IPR040256">
    <property type="entry name" value="At4g02000-like"/>
</dbReference>
<dbReference type="Pfam" id="PF14111">
    <property type="entry name" value="DUF4283"/>
    <property type="match status" value="1"/>
</dbReference>
<feature type="region of interest" description="Disordered" evidence="1">
    <location>
        <begin position="1"/>
        <end position="54"/>
    </location>
</feature>
<evidence type="ECO:0000313" key="3">
    <source>
        <dbReference type="EMBL" id="KAB5529674.1"/>
    </source>
</evidence>
<feature type="compositionally biased region" description="Basic and acidic residues" evidence="1">
    <location>
        <begin position="483"/>
        <end position="500"/>
    </location>
</feature>
<feature type="compositionally biased region" description="Basic residues" evidence="1">
    <location>
        <begin position="501"/>
        <end position="516"/>
    </location>
</feature>
<comment type="caution">
    <text evidence="3">The sequence shown here is derived from an EMBL/GenBank/DDBJ whole genome shotgun (WGS) entry which is preliminary data.</text>
</comment>
<feature type="region of interest" description="Disordered" evidence="1">
    <location>
        <begin position="319"/>
        <end position="406"/>
    </location>
</feature>
<protein>
    <recommendedName>
        <fullName evidence="2">DUF4283 domain-containing protein</fullName>
    </recommendedName>
</protein>
<reference evidence="4" key="1">
    <citation type="journal article" date="2019" name="Gigascience">
        <title>De novo genome assembly of the endangered Acer yangbiense, a plant species with extremely small populations endemic to Yunnan Province, China.</title>
        <authorList>
            <person name="Yang J."/>
            <person name="Wariss H.M."/>
            <person name="Tao L."/>
            <person name="Zhang R."/>
            <person name="Yun Q."/>
            <person name="Hollingsworth P."/>
            <person name="Dao Z."/>
            <person name="Luo G."/>
            <person name="Guo H."/>
            <person name="Ma Y."/>
            <person name="Sun W."/>
        </authorList>
    </citation>
    <scope>NUCLEOTIDE SEQUENCE [LARGE SCALE GENOMIC DNA]</scope>
    <source>
        <strain evidence="4">cv. br00</strain>
    </source>
</reference>
<dbReference type="InterPro" id="IPR025558">
    <property type="entry name" value="DUF4283"/>
</dbReference>
<keyword evidence="4" id="KW-1185">Reference proteome</keyword>
<feature type="domain" description="DUF4283" evidence="2">
    <location>
        <begin position="95"/>
        <end position="178"/>
    </location>
</feature>
<feature type="compositionally biased region" description="Polar residues" evidence="1">
    <location>
        <begin position="453"/>
        <end position="482"/>
    </location>
</feature>
<feature type="compositionally biased region" description="Basic and acidic residues" evidence="1">
    <location>
        <begin position="31"/>
        <end position="47"/>
    </location>
</feature>